<dbReference type="OrthoDB" id="265313at2"/>
<gene>
    <name evidence="1" type="ORF">THTE_4125</name>
</gene>
<accession>A0A286RL90</accession>
<evidence type="ECO:0000313" key="2">
    <source>
        <dbReference type="Proteomes" id="UP000215086"/>
    </source>
</evidence>
<evidence type="ECO:0000313" key="1">
    <source>
        <dbReference type="EMBL" id="ASV76726.1"/>
    </source>
</evidence>
<dbReference type="AlphaFoldDB" id="A0A286RL90"/>
<dbReference type="KEGG" id="ttf:THTE_4125"/>
<evidence type="ECO:0008006" key="3">
    <source>
        <dbReference type="Google" id="ProtNLM"/>
    </source>
</evidence>
<dbReference type="EMBL" id="CP018477">
    <property type="protein sequence ID" value="ASV76726.1"/>
    <property type="molecule type" value="Genomic_DNA"/>
</dbReference>
<sequence length="414" mass="45618">MLRIFCGPVCGNSRRNFCSAAGWKKAARWACLLFAAAVWLGGGKQVLAQGDWEITPQSEEALERGLAWLARNQGPEGNWDSNDLGLVSTGALAFLAAGHLPGRGPYGDTVKRALEYVIRNAQSSGLLNISEPRRGMYNHGLSTFVLGQAYGMVQDPRLGELLEKALVVVQETQCGDGGWDYIAKRQPQGHDLSLVVMQALALRSAVDSGFEVSPRVVQAAIRCVREHYTPRNCPRDADEEEQKRHPGQFTYSKGGGNATVAMAAAGIVCLQEFGQYDDWRIEKNLEVIRNAILDATRNDRPRRERRAPFDPYTLYYVSQALYQVGGEPWRECYPLLRDGVVASQVRDPGNPARDGMWTAQGHVGGKPGDLYMTAVCCFVLAIPNRYLPILQEGKIESLQRQFGSSTGYNQSGHP</sequence>
<protein>
    <recommendedName>
        <fullName evidence="3">Squalene--hopene cyclase</fullName>
    </recommendedName>
</protein>
<dbReference type="RefSeq" id="WP_095416452.1">
    <property type="nucleotide sequence ID" value="NZ_CP018477.1"/>
</dbReference>
<proteinExistence type="predicted"/>
<reference evidence="1 2" key="1">
    <citation type="journal article" name="Front. Microbiol.">
        <title>Sugar Metabolism of the First Thermophilic Planctomycete Thermogutta terrifontis: Comparative Genomic and Transcriptomic Approaches.</title>
        <authorList>
            <person name="Elcheninov A.G."/>
            <person name="Menzel P."/>
            <person name="Gudbergsdottir S.R."/>
            <person name="Slesarev A.I."/>
            <person name="Kadnikov V.V."/>
            <person name="Krogh A."/>
            <person name="Bonch-Osmolovskaya E.A."/>
            <person name="Peng X."/>
            <person name="Kublanov I.V."/>
        </authorList>
    </citation>
    <scope>NUCLEOTIDE SEQUENCE [LARGE SCALE GENOMIC DNA]</scope>
    <source>
        <strain evidence="1 2">R1</strain>
    </source>
</reference>
<organism evidence="1 2">
    <name type="scientific">Thermogutta terrifontis</name>
    <dbReference type="NCBI Taxonomy" id="1331910"/>
    <lineage>
        <taxon>Bacteria</taxon>
        <taxon>Pseudomonadati</taxon>
        <taxon>Planctomycetota</taxon>
        <taxon>Planctomycetia</taxon>
        <taxon>Pirellulales</taxon>
        <taxon>Thermoguttaceae</taxon>
        <taxon>Thermogutta</taxon>
    </lineage>
</organism>
<dbReference type="Proteomes" id="UP000215086">
    <property type="component" value="Chromosome"/>
</dbReference>
<keyword evidence="2" id="KW-1185">Reference proteome</keyword>
<dbReference type="SUPFAM" id="SSF48239">
    <property type="entry name" value="Terpenoid cyclases/Protein prenyltransferases"/>
    <property type="match status" value="1"/>
</dbReference>
<dbReference type="InterPro" id="IPR008930">
    <property type="entry name" value="Terpenoid_cyclase/PrenylTrfase"/>
</dbReference>
<name>A0A286RL90_9BACT</name>
<dbReference type="Gene3D" id="1.50.10.20">
    <property type="match status" value="2"/>
</dbReference>